<accession>A0A0A9EXR5</accession>
<reference evidence="1" key="2">
    <citation type="journal article" date="2015" name="Data Brief">
        <title>Shoot transcriptome of the giant reed, Arundo donax.</title>
        <authorList>
            <person name="Barrero R.A."/>
            <person name="Guerrero F.D."/>
            <person name="Moolhuijzen P."/>
            <person name="Goolsby J.A."/>
            <person name="Tidwell J."/>
            <person name="Bellgard S.E."/>
            <person name="Bellgard M.I."/>
        </authorList>
    </citation>
    <scope>NUCLEOTIDE SEQUENCE</scope>
    <source>
        <tissue evidence="1">Shoot tissue taken approximately 20 cm above the soil surface</tissue>
    </source>
</reference>
<sequence length="51" mass="5247">MAAAVSLVIVTPPVYQFFSLAPVFSSSAFAPAIAPYSRSRGVVVLSSWGSG</sequence>
<proteinExistence type="predicted"/>
<dbReference type="AlphaFoldDB" id="A0A0A9EXR5"/>
<organism evidence="1">
    <name type="scientific">Arundo donax</name>
    <name type="common">Giant reed</name>
    <name type="synonym">Donax arundinaceus</name>
    <dbReference type="NCBI Taxonomy" id="35708"/>
    <lineage>
        <taxon>Eukaryota</taxon>
        <taxon>Viridiplantae</taxon>
        <taxon>Streptophyta</taxon>
        <taxon>Embryophyta</taxon>
        <taxon>Tracheophyta</taxon>
        <taxon>Spermatophyta</taxon>
        <taxon>Magnoliopsida</taxon>
        <taxon>Liliopsida</taxon>
        <taxon>Poales</taxon>
        <taxon>Poaceae</taxon>
        <taxon>PACMAD clade</taxon>
        <taxon>Arundinoideae</taxon>
        <taxon>Arundineae</taxon>
        <taxon>Arundo</taxon>
    </lineage>
</organism>
<dbReference type="EMBL" id="GBRH01197053">
    <property type="protein sequence ID" value="JAE00843.1"/>
    <property type="molecule type" value="Transcribed_RNA"/>
</dbReference>
<evidence type="ECO:0000313" key="1">
    <source>
        <dbReference type="EMBL" id="JAE00843.1"/>
    </source>
</evidence>
<name>A0A0A9EXR5_ARUDO</name>
<reference evidence="1" key="1">
    <citation type="submission" date="2014-09" db="EMBL/GenBank/DDBJ databases">
        <authorList>
            <person name="Magalhaes I.L.F."/>
            <person name="Oliveira U."/>
            <person name="Santos F.R."/>
            <person name="Vidigal T.H.D.A."/>
            <person name="Brescovit A.D."/>
            <person name="Santos A.J."/>
        </authorList>
    </citation>
    <scope>NUCLEOTIDE SEQUENCE</scope>
    <source>
        <tissue evidence="1">Shoot tissue taken approximately 20 cm above the soil surface</tissue>
    </source>
</reference>
<protein>
    <submittedName>
        <fullName evidence="1">Uncharacterized protein</fullName>
    </submittedName>
</protein>